<reference evidence="1 2" key="1">
    <citation type="submission" date="2022-10" db="EMBL/GenBank/DDBJ databases">
        <title>Draft genome assembly of moderately radiation resistant bacterium Metabacillus halosaccharovorans.</title>
        <authorList>
            <person name="Pal S."/>
            <person name="Gopinathan A."/>
        </authorList>
    </citation>
    <scope>NUCLEOTIDE SEQUENCE [LARGE SCALE GENOMIC DNA]</scope>
    <source>
        <strain evidence="1 2">VITHBRA001</strain>
    </source>
</reference>
<name>A0ABT3DPF2_9BACI</name>
<evidence type="ECO:0000313" key="1">
    <source>
        <dbReference type="EMBL" id="MCV9888773.1"/>
    </source>
</evidence>
<dbReference type="RefSeq" id="WP_264144808.1">
    <property type="nucleotide sequence ID" value="NZ_JAOYEY010000051.1"/>
</dbReference>
<organism evidence="1 2">
    <name type="scientific">Metabacillus halosaccharovorans</name>
    <dbReference type="NCBI Taxonomy" id="930124"/>
    <lineage>
        <taxon>Bacteria</taxon>
        <taxon>Bacillati</taxon>
        <taxon>Bacillota</taxon>
        <taxon>Bacilli</taxon>
        <taxon>Bacillales</taxon>
        <taxon>Bacillaceae</taxon>
        <taxon>Metabacillus</taxon>
    </lineage>
</organism>
<gene>
    <name evidence="1" type="ORF">OIH86_24260</name>
</gene>
<evidence type="ECO:0000313" key="2">
    <source>
        <dbReference type="Proteomes" id="UP001526147"/>
    </source>
</evidence>
<sequence>MKAIYTLELLVIEFGNDKQKESLIKNNGNLNKRTFDSLITTVKQHYDYVLVEGKGKKRMITCKGKRTEVLDRKELQNYSNSGNREQLTYKEDIRTATIQYLNRHKADTRPTITTKRLAYELGCLVKSCTKHPEK</sequence>
<proteinExistence type="predicted"/>
<protein>
    <submittedName>
        <fullName evidence="1">Uncharacterized protein</fullName>
    </submittedName>
</protein>
<keyword evidence="2" id="KW-1185">Reference proteome</keyword>
<comment type="caution">
    <text evidence="1">The sequence shown here is derived from an EMBL/GenBank/DDBJ whole genome shotgun (WGS) entry which is preliminary data.</text>
</comment>
<accession>A0ABT3DPF2</accession>
<dbReference type="EMBL" id="JAOYEY010000051">
    <property type="protein sequence ID" value="MCV9888773.1"/>
    <property type="molecule type" value="Genomic_DNA"/>
</dbReference>
<dbReference type="Proteomes" id="UP001526147">
    <property type="component" value="Unassembled WGS sequence"/>
</dbReference>